<dbReference type="AlphaFoldDB" id="A0A0A9YHS4"/>
<keyword evidence="1" id="KW-0472">Membrane</keyword>
<protein>
    <submittedName>
        <fullName evidence="2">Uncharacterized protein</fullName>
    </submittedName>
</protein>
<proteinExistence type="predicted"/>
<sequence length="124" mass="14338">MHRRVYGVDKLQWWGRWYIVAVLTSQRLSTPSPNLSTLAGMDCLFFFTLRKQRKADGVNDELGMHARQGHRLIKTGRLSNALSYTKARWQRQSQLDKSQLLLIICFVLWTSLFFTLVSAAIPIP</sequence>
<name>A0A0A9YHS4_LYGHE</name>
<evidence type="ECO:0000256" key="1">
    <source>
        <dbReference type="SAM" id="Phobius"/>
    </source>
</evidence>
<accession>A0A0A9YHS4</accession>
<dbReference type="EMBL" id="GBHO01012428">
    <property type="protein sequence ID" value="JAG31176.1"/>
    <property type="molecule type" value="Transcribed_RNA"/>
</dbReference>
<evidence type="ECO:0000313" key="2">
    <source>
        <dbReference type="EMBL" id="JAG31176.1"/>
    </source>
</evidence>
<keyword evidence="1" id="KW-0812">Transmembrane</keyword>
<feature type="transmembrane region" description="Helical" evidence="1">
    <location>
        <begin position="100"/>
        <end position="123"/>
    </location>
</feature>
<organism evidence="2">
    <name type="scientific">Lygus hesperus</name>
    <name type="common">Western plant bug</name>
    <dbReference type="NCBI Taxonomy" id="30085"/>
    <lineage>
        <taxon>Eukaryota</taxon>
        <taxon>Metazoa</taxon>
        <taxon>Ecdysozoa</taxon>
        <taxon>Arthropoda</taxon>
        <taxon>Hexapoda</taxon>
        <taxon>Insecta</taxon>
        <taxon>Pterygota</taxon>
        <taxon>Neoptera</taxon>
        <taxon>Paraneoptera</taxon>
        <taxon>Hemiptera</taxon>
        <taxon>Heteroptera</taxon>
        <taxon>Panheteroptera</taxon>
        <taxon>Cimicomorpha</taxon>
        <taxon>Miridae</taxon>
        <taxon>Mirini</taxon>
        <taxon>Lygus</taxon>
    </lineage>
</organism>
<reference evidence="2" key="1">
    <citation type="journal article" date="2014" name="PLoS ONE">
        <title>Transcriptome-Based Identification of ABC Transporters in the Western Tarnished Plant Bug Lygus hesperus.</title>
        <authorList>
            <person name="Hull J.J."/>
            <person name="Chaney K."/>
            <person name="Geib S.M."/>
            <person name="Fabrick J.A."/>
            <person name="Brent C.S."/>
            <person name="Walsh D."/>
            <person name="Lavine L.C."/>
        </authorList>
    </citation>
    <scope>NUCLEOTIDE SEQUENCE</scope>
</reference>
<gene>
    <name evidence="2" type="ORF">CM83_84080</name>
</gene>
<keyword evidence="1" id="KW-1133">Transmembrane helix</keyword>
<reference evidence="2" key="2">
    <citation type="submission" date="2014-07" db="EMBL/GenBank/DDBJ databases">
        <authorList>
            <person name="Hull J."/>
        </authorList>
    </citation>
    <scope>NUCLEOTIDE SEQUENCE</scope>
</reference>